<dbReference type="SFLD" id="SFLDG01082">
    <property type="entry name" value="B12-binding_domain_containing"/>
    <property type="match status" value="1"/>
</dbReference>
<evidence type="ECO:0000256" key="5">
    <source>
        <dbReference type="ARBA" id="ARBA00023014"/>
    </source>
</evidence>
<evidence type="ECO:0000313" key="8">
    <source>
        <dbReference type="EMBL" id="SEM69420.1"/>
    </source>
</evidence>
<dbReference type="PANTHER" id="PTHR43409">
    <property type="entry name" value="ANAEROBIC MAGNESIUM-PROTOPORPHYRIN IX MONOMETHYL ESTER CYCLASE-RELATED"/>
    <property type="match status" value="1"/>
</dbReference>
<accession>A0A1H8AFB0</accession>
<reference evidence="9" key="1">
    <citation type="submission" date="2016-10" db="EMBL/GenBank/DDBJ databases">
        <authorList>
            <person name="Varghese N."/>
            <person name="Submissions S."/>
        </authorList>
    </citation>
    <scope>NUCLEOTIDE SEQUENCE [LARGE SCALE GENOMIC DNA]</scope>
    <source>
        <strain evidence="9">DSM 17044</strain>
    </source>
</reference>
<sequence>MRICLIALPWSLYRHPSAALGALSAYLKQQEPTFEVVCRSDFLDAAAALGFGCYDRISQSSYDVGEMLYAALCFPERKEKVRDFFISRMEESGAPLMGPGSFLDPEIHGERPTWSSAFDVIQSRLEAHLDRVAEEVAGRYQLVGLTTCFGQLFANLALSMRIKRRSAGTRIVLGGSTVSERVGPSLLQELDSFDYVIQGEGEQPLLALARGLAAGQTDVSGLKGLISRETASALPRGAPFWEVSDVNSLPIPDYSEYAARAEAFNFLWLMTVEGSRGCWWDRAKRTGNPKATCHFCNLNVQWSGYREKGAERLVSEVVALNERYHNNVLFFLDNIIRLKGVDEFAQRLIDTGKDWVIFYEMRANIRPHELLMLWQAGVRFVQFGIESLSESYLKRIGKGTSVITNLQVMKICHELGIVNGANLLTDFPGGRPEEVAETCETIQRYALGYEPLSANRFWLGRGATVQVLSEEYGVRNLRNADFYRAGLPETLYERLYLLDLSYDQDAPAADWTRVRALCKQWGAAYSAARASEYRHLLTYLDSGQSMRIFDARTGVLRTCVLEGLARDVYMYCAEIRRWDDLNREFIEPGRATARQISELLEGWNQQGLLYREGGRLEGGRFLSLAPAFTPELAARRIRAAHAAELQRRNAGTEAPAPLHTLPQVGDQAAPPVRVKA</sequence>
<dbReference type="Gene3D" id="3.40.50.280">
    <property type="entry name" value="Cobalamin-binding domain"/>
    <property type="match status" value="1"/>
</dbReference>
<dbReference type="SFLD" id="SFLDS00029">
    <property type="entry name" value="Radical_SAM"/>
    <property type="match status" value="1"/>
</dbReference>
<dbReference type="AlphaFoldDB" id="A0A1H8AFB0"/>
<feature type="region of interest" description="Disordered" evidence="6">
    <location>
        <begin position="646"/>
        <end position="676"/>
    </location>
</feature>
<evidence type="ECO:0000259" key="7">
    <source>
        <dbReference type="SMART" id="SM00729"/>
    </source>
</evidence>
<dbReference type="Gene3D" id="3.80.30.20">
    <property type="entry name" value="tm_1862 like domain"/>
    <property type="match status" value="1"/>
</dbReference>
<dbReference type="GO" id="GO:0003824">
    <property type="term" value="F:catalytic activity"/>
    <property type="evidence" value="ECO:0007669"/>
    <property type="project" value="InterPro"/>
</dbReference>
<dbReference type="OrthoDB" id="9801424at2"/>
<evidence type="ECO:0000256" key="4">
    <source>
        <dbReference type="ARBA" id="ARBA00023004"/>
    </source>
</evidence>
<dbReference type="Pfam" id="PF04055">
    <property type="entry name" value="Radical_SAM"/>
    <property type="match status" value="1"/>
</dbReference>
<evidence type="ECO:0000256" key="3">
    <source>
        <dbReference type="ARBA" id="ARBA00022723"/>
    </source>
</evidence>
<dbReference type="PANTHER" id="PTHR43409:SF7">
    <property type="entry name" value="BLL1977 PROTEIN"/>
    <property type="match status" value="1"/>
</dbReference>
<keyword evidence="3" id="KW-0479">Metal-binding</keyword>
<keyword evidence="9" id="KW-1185">Reference proteome</keyword>
<protein>
    <submittedName>
        <fullName evidence="8">Ribosomal peptide maturation radical SAM protein 1</fullName>
    </submittedName>
</protein>
<dbReference type="SMART" id="SM00729">
    <property type="entry name" value="Elp3"/>
    <property type="match status" value="1"/>
</dbReference>
<evidence type="ECO:0000313" key="9">
    <source>
        <dbReference type="Proteomes" id="UP000182719"/>
    </source>
</evidence>
<dbReference type="SFLD" id="SFLDF00324">
    <property type="entry name" value="bacteriocin_maturation"/>
    <property type="match status" value="1"/>
</dbReference>
<dbReference type="SUPFAM" id="SSF102114">
    <property type="entry name" value="Radical SAM enzymes"/>
    <property type="match status" value="1"/>
</dbReference>
<dbReference type="EMBL" id="FOAP01000021">
    <property type="protein sequence ID" value="SEM69420.1"/>
    <property type="molecule type" value="Genomic_DNA"/>
</dbReference>
<comment type="cofactor">
    <cofactor evidence="1">
        <name>[4Fe-4S] cluster</name>
        <dbReference type="ChEBI" id="CHEBI:49883"/>
    </cofactor>
</comment>
<evidence type="ECO:0000256" key="6">
    <source>
        <dbReference type="SAM" id="MobiDB-lite"/>
    </source>
</evidence>
<organism evidence="8 9">
    <name type="scientific">Stigmatella aurantiaca</name>
    <dbReference type="NCBI Taxonomy" id="41"/>
    <lineage>
        <taxon>Bacteria</taxon>
        <taxon>Pseudomonadati</taxon>
        <taxon>Myxococcota</taxon>
        <taxon>Myxococcia</taxon>
        <taxon>Myxococcales</taxon>
        <taxon>Cystobacterineae</taxon>
        <taxon>Archangiaceae</taxon>
        <taxon>Stigmatella</taxon>
    </lineage>
</organism>
<dbReference type="GO" id="GO:0046872">
    <property type="term" value="F:metal ion binding"/>
    <property type="evidence" value="ECO:0007669"/>
    <property type="project" value="UniProtKB-KW"/>
</dbReference>
<dbReference type="InterPro" id="IPR006638">
    <property type="entry name" value="Elp3/MiaA/NifB-like_rSAM"/>
</dbReference>
<proteinExistence type="predicted"/>
<evidence type="ECO:0000256" key="2">
    <source>
        <dbReference type="ARBA" id="ARBA00022691"/>
    </source>
</evidence>
<feature type="domain" description="Elp3/MiaA/NifB-like radical SAM core" evidence="7">
    <location>
        <begin position="268"/>
        <end position="480"/>
    </location>
</feature>
<dbReference type="NCBIfam" id="TIGR03975">
    <property type="entry name" value="rSAM_ocin_1"/>
    <property type="match status" value="1"/>
</dbReference>
<dbReference type="GO" id="GO:0051536">
    <property type="term" value="F:iron-sulfur cluster binding"/>
    <property type="evidence" value="ECO:0007669"/>
    <property type="project" value="UniProtKB-KW"/>
</dbReference>
<keyword evidence="4" id="KW-0408">Iron</keyword>
<dbReference type="InterPro" id="IPR007197">
    <property type="entry name" value="rSAM"/>
</dbReference>
<dbReference type="GO" id="GO:0005829">
    <property type="term" value="C:cytosol"/>
    <property type="evidence" value="ECO:0007669"/>
    <property type="project" value="TreeGrafter"/>
</dbReference>
<keyword evidence="5" id="KW-0411">Iron-sulfur</keyword>
<dbReference type="InterPro" id="IPR051198">
    <property type="entry name" value="BchE-like"/>
</dbReference>
<dbReference type="RefSeq" id="WP_075009970.1">
    <property type="nucleotide sequence ID" value="NZ_FOAP01000021.1"/>
</dbReference>
<gene>
    <name evidence="8" type="ORF">SAMN05444354_12146</name>
</gene>
<dbReference type="InterPro" id="IPR023984">
    <property type="entry name" value="rSAM_ocin_1"/>
</dbReference>
<evidence type="ECO:0000256" key="1">
    <source>
        <dbReference type="ARBA" id="ARBA00001966"/>
    </source>
</evidence>
<dbReference type="InterPro" id="IPR058240">
    <property type="entry name" value="rSAM_sf"/>
</dbReference>
<dbReference type="InterPro" id="IPR023404">
    <property type="entry name" value="rSAM_horseshoe"/>
</dbReference>
<name>A0A1H8AFB0_STIAU</name>
<dbReference type="Proteomes" id="UP000182719">
    <property type="component" value="Unassembled WGS sequence"/>
</dbReference>
<keyword evidence="2" id="KW-0949">S-adenosyl-L-methionine</keyword>